<dbReference type="SUPFAM" id="SSF53098">
    <property type="entry name" value="Ribonuclease H-like"/>
    <property type="match status" value="1"/>
</dbReference>
<accession>A0AAV9KCF9</accession>
<dbReference type="Pfam" id="PF13456">
    <property type="entry name" value="RVT_3"/>
    <property type="match status" value="1"/>
</dbReference>
<feature type="domain" description="RNase H type-1" evidence="1">
    <location>
        <begin position="39"/>
        <end position="171"/>
    </location>
</feature>
<protein>
    <recommendedName>
        <fullName evidence="1">RNase H type-1 domain-containing protein</fullName>
    </recommendedName>
</protein>
<evidence type="ECO:0000313" key="3">
    <source>
        <dbReference type="Proteomes" id="UP001311915"/>
    </source>
</evidence>
<dbReference type="CDD" id="cd06222">
    <property type="entry name" value="RNase_H_like"/>
    <property type="match status" value="1"/>
</dbReference>
<keyword evidence="3" id="KW-1185">Reference proteome</keyword>
<dbReference type="InterPro" id="IPR036397">
    <property type="entry name" value="RNaseH_sf"/>
</dbReference>
<dbReference type="GO" id="GO:0004523">
    <property type="term" value="F:RNA-DNA hybrid ribonuclease activity"/>
    <property type="evidence" value="ECO:0007669"/>
    <property type="project" value="InterPro"/>
</dbReference>
<dbReference type="Proteomes" id="UP001311915">
    <property type="component" value="Unassembled WGS sequence"/>
</dbReference>
<sequence length="187" mass="22076">MRRFYWINIKGKDWKEMIKVMSAYKPRIYHYAVKWEMPQEGTLKCNTDGACRGNPGIGAYGFCLRDNKGDLIYAEAEKIGQTTNVEAEMKAILEALKYCVSKEVRRLVIESDSLLMVNIINKTWRVPWELAEQYDELQQALMKIEAIIRHTFREGNKWPTTWQTLLLTMMKSRFSDLSNNFRHLEKR</sequence>
<comment type="caution">
    <text evidence="2">The sequence shown here is derived from an EMBL/GenBank/DDBJ whole genome shotgun (WGS) entry which is preliminary data.</text>
</comment>
<name>A0AAV9KCF9_9SOLN</name>
<dbReference type="InterPro" id="IPR053151">
    <property type="entry name" value="RNase_H-like"/>
</dbReference>
<dbReference type="InterPro" id="IPR044730">
    <property type="entry name" value="RNase_H-like_dom_plant"/>
</dbReference>
<gene>
    <name evidence="2" type="ORF">R3W88_005599</name>
</gene>
<evidence type="ECO:0000259" key="1">
    <source>
        <dbReference type="PROSITE" id="PS50879"/>
    </source>
</evidence>
<dbReference type="PANTHER" id="PTHR47723">
    <property type="entry name" value="OS05G0353850 PROTEIN"/>
    <property type="match status" value="1"/>
</dbReference>
<dbReference type="InterPro" id="IPR012337">
    <property type="entry name" value="RNaseH-like_sf"/>
</dbReference>
<evidence type="ECO:0000313" key="2">
    <source>
        <dbReference type="EMBL" id="KAK4711086.1"/>
    </source>
</evidence>
<dbReference type="PANTHER" id="PTHR47723:SF24">
    <property type="entry name" value="RNASE H TYPE-1 DOMAIN-CONTAINING PROTEIN"/>
    <property type="match status" value="1"/>
</dbReference>
<dbReference type="EMBL" id="JAWPEI010000011">
    <property type="protein sequence ID" value="KAK4711086.1"/>
    <property type="molecule type" value="Genomic_DNA"/>
</dbReference>
<dbReference type="InterPro" id="IPR002156">
    <property type="entry name" value="RNaseH_domain"/>
</dbReference>
<dbReference type="AlphaFoldDB" id="A0AAV9KCF9"/>
<dbReference type="Gene3D" id="3.30.420.10">
    <property type="entry name" value="Ribonuclease H-like superfamily/Ribonuclease H"/>
    <property type="match status" value="1"/>
</dbReference>
<dbReference type="PROSITE" id="PS50879">
    <property type="entry name" value="RNASE_H_1"/>
    <property type="match status" value="1"/>
</dbReference>
<reference evidence="2 3" key="1">
    <citation type="submission" date="2023-10" db="EMBL/GenBank/DDBJ databases">
        <title>Genome-Wide Identification Analysis in wild type Solanum Pinnatisectum Reveals Some Genes Defensing Phytophthora Infestans.</title>
        <authorList>
            <person name="Sun C."/>
        </authorList>
    </citation>
    <scope>NUCLEOTIDE SEQUENCE [LARGE SCALE GENOMIC DNA]</scope>
    <source>
        <strain evidence="2">LQN</strain>
        <tissue evidence="2">Leaf</tissue>
    </source>
</reference>
<dbReference type="GO" id="GO:0003676">
    <property type="term" value="F:nucleic acid binding"/>
    <property type="evidence" value="ECO:0007669"/>
    <property type="project" value="InterPro"/>
</dbReference>
<proteinExistence type="predicted"/>
<organism evidence="2 3">
    <name type="scientific">Solanum pinnatisectum</name>
    <name type="common">tansyleaf nightshade</name>
    <dbReference type="NCBI Taxonomy" id="50273"/>
    <lineage>
        <taxon>Eukaryota</taxon>
        <taxon>Viridiplantae</taxon>
        <taxon>Streptophyta</taxon>
        <taxon>Embryophyta</taxon>
        <taxon>Tracheophyta</taxon>
        <taxon>Spermatophyta</taxon>
        <taxon>Magnoliopsida</taxon>
        <taxon>eudicotyledons</taxon>
        <taxon>Gunneridae</taxon>
        <taxon>Pentapetalae</taxon>
        <taxon>asterids</taxon>
        <taxon>lamiids</taxon>
        <taxon>Solanales</taxon>
        <taxon>Solanaceae</taxon>
        <taxon>Solanoideae</taxon>
        <taxon>Solaneae</taxon>
        <taxon>Solanum</taxon>
    </lineage>
</organism>